<evidence type="ECO:0000256" key="3">
    <source>
        <dbReference type="ARBA" id="ARBA00022989"/>
    </source>
</evidence>
<comment type="caution">
    <text evidence="6">The sequence shown here is derived from an EMBL/GenBank/DDBJ whole genome shotgun (WGS) entry which is preliminary data.</text>
</comment>
<dbReference type="Proteomes" id="UP000295106">
    <property type="component" value="Unassembled WGS sequence"/>
</dbReference>
<evidence type="ECO:0000256" key="4">
    <source>
        <dbReference type="ARBA" id="ARBA00023136"/>
    </source>
</evidence>
<dbReference type="GO" id="GO:0051119">
    <property type="term" value="F:sugar transmembrane transporter activity"/>
    <property type="evidence" value="ECO:0007669"/>
    <property type="project" value="InterPro"/>
</dbReference>
<dbReference type="Pfam" id="PF04193">
    <property type="entry name" value="PQ-loop"/>
    <property type="match status" value="1"/>
</dbReference>
<dbReference type="InterPro" id="IPR006603">
    <property type="entry name" value="PQ-loop_rpt"/>
</dbReference>
<name>A0A4R2MJP5_RUBGE</name>
<gene>
    <name evidence="6" type="ORF">EV684_101427</name>
</gene>
<evidence type="ECO:0000256" key="5">
    <source>
        <dbReference type="SAM" id="Phobius"/>
    </source>
</evidence>
<proteinExistence type="predicted"/>
<evidence type="ECO:0000313" key="7">
    <source>
        <dbReference type="Proteomes" id="UP000295106"/>
    </source>
</evidence>
<dbReference type="NCBIfam" id="NF037968">
    <property type="entry name" value="SemiSWEET_2"/>
    <property type="match status" value="1"/>
</dbReference>
<organism evidence="6 7">
    <name type="scientific">Rubrivivax gelatinosus</name>
    <name type="common">Rhodocyclus gelatinosus</name>
    <name type="synonym">Rhodopseudomonas gelatinosa</name>
    <dbReference type="NCBI Taxonomy" id="28068"/>
    <lineage>
        <taxon>Bacteria</taxon>
        <taxon>Pseudomonadati</taxon>
        <taxon>Pseudomonadota</taxon>
        <taxon>Betaproteobacteria</taxon>
        <taxon>Burkholderiales</taxon>
        <taxon>Sphaerotilaceae</taxon>
        <taxon>Rubrivivax</taxon>
    </lineage>
</organism>
<dbReference type="InterPro" id="IPR047662">
    <property type="entry name" value="SemiSWEET"/>
</dbReference>
<protein>
    <submittedName>
        <fullName evidence="6">MtN3 and saliva related transmembrane protein</fullName>
    </submittedName>
</protein>
<evidence type="ECO:0000313" key="6">
    <source>
        <dbReference type="EMBL" id="TCP05555.1"/>
    </source>
</evidence>
<reference evidence="6 7" key="1">
    <citation type="submission" date="2019-03" db="EMBL/GenBank/DDBJ databases">
        <title>Genomic Encyclopedia of Type Strains, Phase IV (KMG-IV): sequencing the most valuable type-strain genomes for metagenomic binning, comparative biology and taxonomic classification.</title>
        <authorList>
            <person name="Goeker M."/>
        </authorList>
    </citation>
    <scope>NUCLEOTIDE SEQUENCE [LARGE SCALE GENOMIC DNA]</scope>
    <source>
        <strain evidence="6 7">DSM 1709</strain>
    </source>
</reference>
<feature type="transmembrane region" description="Helical" evidence="5">
    <location>
        <begin position="49"/>
        <end position="68"/>
    </location>
</feature>
<dbReference type="Gene3D" id="1.20.1280.290">
    <property type="match status" value="1"/>
</dbReference>
<dbReference type="EMBL" id="SLXD01000001">
    <property type="protein sequence ID" value="TCP05555.1"/>
    <property type="molecule type" value="Genomic_DNA"/>
</dbReference>
<accession>A0A4R2MJP5</accession>
<dbReference type="AlphaFoldDB" id="A0A4R2MJP5"/>
<evidence type="ECO:0000256" key="1">
    <source>
        <dbReference type="ARBA" id="ARBA00004141"/>
    </source>
</evidence>
<sequence length="105" mass="11272">MDRPRRPSPRHAMTLTDTIGYLAATLTTAAFVPQALLTLRTRDVSGISLGMYAVFTAGVAMWLAYGIAIGEWPIIAANTATLALAATILGLKVSIERQRRRDDGA</sequence>
<comment type="subcellular location">
    <subcellularLocation>
        <location evidence="1">Membrane</location>
        <topology evidence="1">Multi-pass membrane protein</topology>
    </subcellularLocation>
</comment>
<keyword evidence="4 5" id="KW-0472">Membrane</keyword>
<feature type="transmembrane region" description="Helical" evidence="5">
    <location>
        <begin position="74"/>
        <end position="91"/>
    </location>
</feature>
<keyword evidence="3 5" id="KW-1133">Transmembrane helix</keyword>
<feature type="transmembrane region" description="Helical" evidence="5">
    <location>
        <begin position="20"/>
        <end position="37"/>
    </location>
</feature>
<dbReference type="GO" id="GO:0016020">
    <property type="term" value="C:membrane"/>
    <property type="evidence" value="ECO:0007669"/>
    <property type="project" value="UniProtKB-SubCell"/>
</dbReference>
<evidence type="ECO:0000256" key="2">
    <source>
        <dbReference type="ARBA" id="ARBA00022692"/>
    </source>
</evidence>
<keyword evidence="2 5" id="KW-0812">Transmembrane</keyword>